<evidence type="ECO:0000313" key="2">
    <source>
        <dbReference type="EMBL" id="PHJ16130.1"/>
    </source>
</evidence>
<dbReference type="VEuPathDB" id="ToxoDB:CSUI_010057"/>
<reference evidence="2 3" key="1">
    <citation type="journal article" date="2017" name="Int. J. Parasitol.">
        <title>The genome of the protozoan parasite Cystoisospora suis and a reverse vaccinology approach to identify vaccine candidates.</title>
        <authorList>
            <person name="Palmieri N."/>
            <person name="Shrestha A."/>
            <person name="Ruttkowski B."/>
            <person name="Beck T."/>
            <person name="Vogl C."/>
            <person name="Tomley F."/>
            <person name="Blake D.P."/>
            <person name="Joachim A."/>
        </authorList>
    </citation>
    <scope>NUCLEOTIDE SEQUENCE [LARGE SCALE GENOMIC DNA]</scope>
    <source>
        <strain evidence="2 3">Wien I</strain>
    </source>
</reference>
<dbReference type="AlphaFoldDB" id="A0A2C6K014"/>
<dbReference type="RefSeq" id="XP_067917860.1">
    <property type="nucleotide sequence ID" value="XM_068070164.1"/>
</dbReference>
<dbReference type="Pfam" id="PF11523">
    <property type="entry name" value="DUF3223"/>
    <property type="match status" value="1"/>
</dbReference>
<keyword evidence="3" id="KW-1185">Reference proteome</keyword>
<dbReference type="EMBL" id="MIGC01006593">
    <property type="protein sequence ID" value="PHJ16130.1"/>
    <property type="molecule type" value="Genomic_DNA"/>
</dbReference>
<dbReference type="GeneID" id="94433375"/>
<proteinExistence type="predicted"/>
<sequence>MRYILSCPRIKSLDISKEEILEAIQDSSLVQVKEEDGATYLYRSSPLPELRERSQNNPSSYNRRPGGRDGDKGGHFKNSHQGGGLGKNPHAAGCFLKIFDIPESITQWQAVKDSLKDALPKEALVRYVSRIDTVTEAEGKKTRRCWVYLGSFEKDREVLEGMQPIKVPIGGDDGQEHAAQAAVLTDQEIRLCVQDMPPRVRTNREKDLQTLRRQLCALPLTIGGVNFTSVDHLRSCINEFLQKTPVNQTLKPGSAAERAVKGLLEYHPKAFVKKGGRDKEVSGIKVGLHEKTNSQTGERMKCFFVVRKKKNATEESEEQDEE</sequence>
<organism evidence="2 3">
    <name type="scientific">Cystoisospora suis</name>
    <dbReference type="NCBI Taxonomy" id="483139"/>
    <lineage>
        <taxon>Eukaryota</taxon>
        <taxon>Sar</taxon>
        <taxon>Alveolata</taxon>
        <taxon>Apicomplexa</taxon>
        <taxon>Conoidasida</taxon>
        <taxon>Coccidia</taxon>
        <taxon>Eucoccidiorida</taxon>
        <taxon>Eimeriorina</taxon>
        <taxon>Sarcocystidae</taxon>
        <taxon>Cystoisospora</taxon>
    </lineage>
</organism>
<evidence type="ECO:0000256" key="1">
    <source>
        <dbReference type="SAM" id="MobiDB-lite"/>
    </source>
</evidence>
<comment type="caution">
    <text evidence="2">The sequence shown here is derived from an EMBL/GenBank/DDBJ whole genome shotgun (WGS) entry which is preliminary data.</text>
</comment>
<accession>A0A2C6K014</accession>
<dbReference type="OrthoDB" id="409625at2759"/>
<dbReference type="Proteomes" id="UP000221165">
    <property type="component" value="Unassembled WGS sequence"/>
</dbReference>
<gene>
    <name evidence="2" type="ORF">CSUI_010057</name>
</gene>
<protein>
    <submittedName>
        <fullName evidence="2">La domain protein</fullName>
    </submittedName>
</protein>
<name>A0A2C6K014_9APIC</name>
<dbReference type="Gene3D" id="3.10.450.40">
    <property type="match status" value="1"/>
</dbReference>
<feature type="non-terminal residue" evidence="2">
    <location>
        <position position="322"/>
    </location>
</feature>
<feature type="region of interest" description="Disordered" evidence="1">
    <location>
        <begin position="43"/>
        <end position="85"/>
    </location>
</feature>
<evidence type="ECO:0000313" key="3">
    <source>
        <dbReference type="Proteomes" id="UP000221165"/>
    </source>
</evidence>